<evidence type="ECO:0000256" key="1">
    <source>
        <dbReference type="SAM" id="MobiDB-lite"/>
    </source>
</evidence>
<keyword evidence="3" id="KW-1185">Reference proteome</keyword>
<dbReference type="RefSeq" id="XP_058312710.1">
    <property type="nucleotide sequence ID" value="XM_058447299.1"/>
</dbReference>
<name>A0A9W9NE13_9EURO</name>
<protein>
    <submittedName>
        <fullName evidence="2">Uncharacterized protein</fullName>
    </submittedName>
</protein>
<evidence type="ECO:0000313" key="3">
    <source>
        <dbReference type="Proteomes" id="UP001150904"/>
    </source>
</evidence>
<comment type="caution">
    <text evidence="2">The sequence shown here is derived from an EMBL/GenBank/DDBJ whole genome shotgun (WGS) entry which is preliminary data.</text>
</comment>
<dbReference type="EMBL" id="JAPQKR010000004">
    <property type="protein sequence ID" value="KAJ5218137.1"/>
    <property type="molecule type" value="Genomic_DNA"/>
</dbReference>
<feature type="compositionally biased region" description="Low complexity" evidence="1">
    <location>
        <begin position="75"/>
        <end position="111"/>
    </location>
</feature>
<organism evidence="2 3">
    <name type="scientific">Penicillium cinerascens</name>
    <dbReference type="NCBI Taxonomy" id="70096"/>
    <lineage>
        <taxon>Eukaryota</taxon>
        <taxon>Fungi</taxon>
        <taxon>Dikarya</taxon>
        <taxon>Ascomycota</taxon>
        <taxon>Pezizomycotina</taxon>
        <taxon>Eurotiomycetes</taxon>
        <taxon>Eurotiomycetidae</taxon>
        <taxon>Eurotiales</taxon>
        <taxon>Aspergillaceae</taxon>
        <taxon>Penicillium</taxon>
    </lineage>
</organism>
<dbReference type="Proteomes" id="UP001150904">
    <property type="component" value="Unassembled WGS sequence"/>
</dbReference>
<reference evidence="2" key="2">
    <citation type="journal article" date="2023" name="IMA Fungus">
        <title>Comparative genomic study of the Penicillium genus elucidates a diverse pangenome and 15 lateral gene transfer events.</title>
        <authorList>
            <person name="Petersen C."/>
            <person name="Sorensen T."/>
            <person name="Nielsen M.R."/>
            <person name="Sondergaard T.E."/>
            <person name="Sorensen J.L."/>
            <person name="Fitzpatrick D.A."/>
            <person name="Frisvad J.C."/>
            <person name="Nielsen K.L."/>
        </authorList>
    </citation>
    <scope>NUCLEOTIDE SEQUENCE</scope>
    <source>
        <strain evidence="2">IBT 15544</strain>
    </source>
</reference>
<accession>A0A9W9NE13</accession>
<dbReference type="OrthoDB" id="4348995at2759"/>
<dbReference type="GeneID" id="83174599"/>
<evidence type="ECO:0000313" key="2">
    <source>
        <dbReference type="EMBL" id="KAJ5218137.1"/>
    </source>
</evidence>
<sequence>MIDELDKAEIYLHEMKLLQADQEACLQSPFSFLSWQYENLASSFLNHTYDSNSARASSMSRFQRETSETPEPDTDPGSTSSSSYGPSSGPTDSHGSSPSYTNSSSTVLTSTALSPRSTRAYLSSSSARHLRYYSATSRSSNPLLNPEANCELLASRCREYLEHCRTAALASITDCHNMVTTLELSRMTGSRVGSSIWFSFWNSMYTYETLQVITSFVRQAQRRIDTLFHNTATRLHTMLNLIRDSVRFAATEAQIVWELEIIQEHAFWERERRRRKASRIMEKMRAQIQNATYLVIDETKLTDMKRGIFSLDLVCDYYPHSLADGHTAVVLPLEQPEPRPWFQFDPTLDQRRATVFLHNAQHYRVAPGFRPVGNYQLDLTRLA</sequence>
<reference evidence="2" key="1">
    <citation type="submission" date="2022-12" db="EMBL/GenBank/DDBJ databases">
        <authorList>
            <person name="Petersen C."/>
        </authorList>
    </citation>
    <scope>NUCLEOTIDE SEQUENCE</scope>
    <source>
        <strain evidence="2">IBT 15544</strain>
    </source>
</reference>
<gene>
    <name evidence="2" type="ORF">N7498_000236</name>
</gene>
<proteinExistence type="predicted"/>
<dbReference type="AlphaFoldDB" id="A0A9W9NE13"/>
<feature type="region of interest" description="Disordered" evidence="1">
    <location>
        <begin position="56"/>
        <end position="111"/>
    </location>
</feature>